<dbReference type="EMBL" id="CADCTY010000543">
    <property type="protein sequence ID" value="CAA9323624.1"/>
    <property type="molecule type" value="Genomic_DNA"/>
</dbReference>
<evidence type="ECO:0000313" key="4">
    <source>
        <dbReference type="EMBL" id="CAA9323624.1"/>
    </source>
</evidence>
<sequence length="223" mass="24968">MLLQPFAQNITLRPAIADDVAWAAPLFFAAGPAVFSYVFASPFEESKAIFCQAFAYPQHAFSYEHAQVIEVLNQPAGVMISYPGFVKRQAEEKVHQVMARILPLRKLPKILVNLADLTRIKQEIAAQDYYILGLSVIPELRNQGLGTYLLQQAERQAQTHRCQAMALDVTYTNTAARQLFERLDYRVTCSKSTHRFDQLTRSGGLHRLVKTLASPGAEGNEQG</sequence>
<dbReference type="GO" id="GO:0016747">
    <property type="term" value="F:acyltransferase activity, transferring groups other than amino-acyl groups"/>
    <property type="evidence" value="ECO:0007669"/>
    <property type="project" value="InterPro"/>
</dbReference>
<dbReference type="InterPro" id="IPR016181">
    <property type="entry name" value="Acyl_CoA_acyltransferase"/>
</dbReference>
<organism evidence="4">
    <name type="scientific">uncultured Leptolyngbya sp</name>
    <dbReference type="NCBI Taxonomy" id="332963"/>
    <lineage>
        <taxon>Bacteria</taxon>
        <taxon>Bacillati</taxon>
        <taxon>Cyanobacteriota</taxon>
        <taxon>Cyanophyceae</taxon>
        <taxon>Leptolyngbyales</taxon>
        <taxon>Leptolyngbyaceae</taxon>
        <taxon>Leptolyngbya group</taxon>
        <taxon>Leptolyngbya</taxon>
        <taxon>environmental samples</taxon>
    </lineage>
</organism>
<proteinExistence type="predicted"/>
<feature type="domain" description="N-acetyltransferase" evidence="3">
    <location>
        <begin position="33"/>
        <end position="213"/>
    </location>
</feature>
<dbReference type="PANTHER" id="PTHR43420">
    <property type="entry name" value="ACETYLTRANSFERASE"/>
    <property type="match status" value="1"/>
</dbReference>
<reference evidence="4" key="1">
    <citation type="submission" date="2020-02" db="EMBL/GenBank/DDBJ databases">
        <authorList>
            <person name="Meier V. D."/>
        </authorList>
    </citation>
    <scope>NUCLEOTIDE SEQUENCE</scope>
    <source>
        <strain evidence="4">AVDCRST_MAG94</strain>
    </source>
</reference>
<dbReference type="SUPFAM" id="SSF55729">
    <property type="entry name" value="Acyl-CoA N-acyltransferases (Nat)"/>
    <property type="match status" value="1"/>
</dbReference>
<accession>A0A6J4L637</accession>
<name>A0A6J4L637_9CYAN</name>
<dbReference type="PROSITE" id="PS51186">
    <property type="entry name" value="GNAT"/>
    <property type="match status" value="1"/>
</dbReference>
<dbReference type="Pfam" id="PF00583">
    <property type="entry name" value="Acetyltransf_1"/>
    <property type="match status" value="1"/>
</dbReference>
<protein>
    <recommendedName>
        <fullName evidence="3">N-acetyltransferase domain-containing protein</fullName>
    </recommendedName>
</protein>
<gene>
    <name evidence="4" type="ORF">AVDCRST_MAG94-1574</name>
</gene>
<evidence type="ECO:0000259" key="3">
    <source>
        <dbReference type="PROSITE" id="PS51186"/>
    </source>
</evidence>
<evidence type="ECO:0000256" key="1">
    <source>
        <dbReference type="ARBA" id="ARBA00022679"/>
    </source>
</evidence>
<keyword evidence="2" id="KW-0012">Acyltransferase</keyword>
<keyword evidence="1" id="KW-0808">Transferase</keyword>
<evidence type="ECO:0000256" key="2">
    <source>
        <dbReference type="ARBA" id="ARBA00023315"/>
    </source>
</evidence>
<dbReference type="AlphaFoldDB" id="A0A6J4L637"/>
<dbReference type="CDD" id="cd04301">
    <property type="entry name" value="NAT_SF"/>
    <property type="match status" value="1"/>
</dbReference>
<dbReference type="Gene3D" id="3.40.630.30">
    <property type="match status" value="1"/>
</dbReference>
<dbReference type="InterPro" id="IPR050680">
    <property type="entry name" value="YpeA/RimI_acetyltransf"/>
</dbReference>
<dbReference type="InterPro" id="IPR000182">
    <property type="entry name" value="GNAT_dom"/>
</dbReference>